<feature type="region of interest" description="Disordered" evidence="1">
    <location>
        <begin position="1"/>
        <end position="55"/>
    </location>
</feature>
<reference evidence="2 3" key="1">
    <citation type="submission" date="2007-07" db="EMBL/GenBank/DDBJ databases">
        <title>The genomes and proteomes of two new phi-KMV-like bacteriophages.</title>
        <authorList>
            <person name="Glonti T."/>
            <person name="Lingohr E.J."/>
            <person name="Kropinski A.M."/>
            <person name="Chanishvili N."/>
        </authorList>
    </citation>
    <scope>NUCLEOTIDE SEQUENCE [LARGE SCALE GENOMIC DNA]</scope>
</reference>
<dbReference type="GeneID" id="6973245"/>
<name>B4XMY4_9CAUD</name>
<evidence type="ECO:0000313" key="2">
    <source>
        <dbReference type="EMBL" id="ABW23112.1"/>
    </source>
</evidence>
<dbReference type="RefSeq" id="YP_002117755.1">
    <property type="nucleotide sequence ID" value="NC_011105.1"/>
</dbReference>
<evidence type="ECO:0000313" key="3">
    <source>
        <dbReference type="Proteomes" id="UP000008821"/>
    </source>
</evidence>
<protein>
    <submittedName>
        <fullName evidence="2">Hypothetical phage protein</fullName>
    </submittedName>
</protein>
<dbReference type="Proteomes" id="UP000008821">
    <property type="component" value="Segment"/>
</dbReference>
<feature type="compositionally biased region" description="Low complexity" evidence="1">
    <location>
        <begin position="38"/>
        <end position="55"/>
    </location>
</feature>
<organism evidence="2 3">
    <name type="scientific">Pseudomonas phage PT5</name>
    <dbReference type="NCBI Taxonomy" id="476523"/>
    <lineage>
        <taxon>Viruses</taxon>
        <taxon>Duplodnaviria</taxon>
        <taxon>Heunggongvirae</taxon>
        <taxon>Uroviricota</taxon>
        <taxon>Caudoviricetes</taxon>
        <taxon>Autographivirales</taxon>
        <taxon>Autoscriptoviridae</taxon>
        <taxon>Krylovirinae</taxon>
        <taxon>Phikmvvirus</taxon>
        <taxon>Phikmvvirus PT5</taxon>
    </lineage>
</organism>
<keyword evidence="3" id="KW-1185">Reference proteome</keyword>
<evidence type="ECO:0000256" key="1">
    <source>
        <dbReference type="SAM" id="MobiDB-lite"/>
    </source>
</evidence>
<accession>B4XMY4</accession>
<sequence length="55" mass="5988">MPLAPALDDAGIRRAQAYRKPSVSTTDEVRHENHRSNAVGEAAGRQRGAAGYRVR</sequence>
<proteinExistence type="predicted"/>
<dbReference type="KEGG" id="vg:6973245"/>
<dbReference type="EMBL" id="EU056923">
    <property type="protein sequence ID" value="ABW23112.1"/>
    <property type="molecule type" value="Genomic_DNA"/>
</dbReference>